<dbReference type="PANTHER" id="PTHR11742">
    <property type="entry name" value="MANNOSYL-OLIGOSACCHARIDE ALPHA-1,2-MANNOSIDASE-RELATED"/>
    <property type="match status" value="1"/>
</dbReference>
<dbReference type="GO" id="GO:0005783">
    <property type="term" value="C:endoplasmic reticulum"/>
    <property type="evidence" value="ECO:0007669"/>
    <property type="project" value="TreeGrafter"/>
</dbReference>
<evidence type="ECO:0000313" key="6">
    <source>
        <dbReference type="EMBL" id="QLI64681.1"/>
    </source>
</evidence>
<reference evidence="6 7" key="1">
    <citation type="submission" date="2020-07" db="EMBL/GenBank/DDBJ databases">
        <title>Telomere length de novo assembly of all 7 chromosomes of the fungus, Metarhizium brunneum, using a novel assembly pipeline.</title>
        <authorList>
            <person name="Saud z."/>
            <person name="Kortsinoglou A."/>
            <person name="Kouvelis V.N."/>
            <person name="Butt T.M."/>
        </authorList>
    </citation>
    <scope>NUCLEOTIDE SEQUENCE [LARGE SCALE GENOMIC DNA]</scope>
    <source>
        <strain evidence="6 7">4556</strain>
    </source>
</reference>
<comment type="cofactor">
    <cofactor evidence="1">
        <name>Ca(2+)</name>
        <dbReference type="ChEBI" id="CHEBI:29108"/>
    </cofactor>
</comment>
<proteinExistence type="inferred from homology"/>
<dbReference type="GO" id="GO:0005975">
    <property type="term" value="P:carbohydrate metabolic process"/>
    <property type="evidence" value="ECO:0007669"/>
    <property type="project" value="InterPro"/>
</dbReference>
<dbReference type="GO" id="GO:0005509">
    <property type="term" value="F:calcium ion binding"/>
    <property type="evidence" value="ECO:0007669"/>
    <property type="project" value="InterPro"/>
</dbReference>
<organism evidence="6 7">
    <name type="scientific">Metarhizium brunneum</name>
    <dbReference type="NCBI Taxonomy" id="500148"/>
    <lineage>
        <taxon>Eukaryota</taxon>
        <taxon>Fungi</taxon>
        <taxon>Dikarya</taxon>
        <taxon>Ascomycota</taxon>
        <taxon>Pezizomycotina</taxon>
        <taxon>Sordariomycetes</taxon>
        <taxon>Hypocreomycetidae</taxon>
        <taxon>Hypocreales</taxon>
        <taxon>Clavicipitaceae</taxon>
        <taxon>Metarhizium</taxon>
    </lineage>
</organism>
<dbReference type="Proteomes" id="UP000510686">
    <property type="component" value="Chromosome 1"/>
</dbReference>
<dbReference type="EMBL" id="CP058932">
    <property type="protein sequence ID" value="QLI64681.1"/>
    <property type="molecule type" value="Genomic_DNA"/>
</dbReference>
<accession>A0A7D5YNL1</accession>
<sequence length="318" mass="35778">MSQAALTGAGSTSAANRPAKCLSRDLCVHRHSVPIKHQSAPEDLESAVARLIEVRGLFWENWKSYRELAWMKDAPLPVSGGPRDQSSGWAATLVGSLDTLWIMGLRDEFDEAAEAVCRIDIDIPGAWPMGISMRDEDVVGGDGFIPGAGEDSLFEHLPKMHELLRGGEDKYQAMARAFLDTVPWEHRFQCPWQEALWDHKRRRAEAASPRGIHRRQGPVIYPATRGHRERLLPVQNHGRQGLPNTAWDMFTTIDNEDQLCKCSRTVTAQLITNPTTPLQSFWLAKTLKYFYLVFSTPDVISLDEDVLNTEAHHFRILG</sequence>
<dbReference type="SUPFAM" id="SSF48225">
    <property type="entry name" value="Seven-hairpin glycosidases"/>
    <property type="match status" value="1"/>
</dbReference>
<dbReference type="InterPro" id="IPR012341">
    <property type="entry name" value="6hp_glycosidase-like_sf"/>
</dbReference>
<dbReference type="UniPathway" id="UPA00378"/>
<dbReference type="Gene3D" id="1.50.10.10">
    <property type="match status" value="2"/>
</dbReference>
<dbReference type="AlphaFoldDB" id="A0A7D5YNL1"/>
<name>A0A7D5YNL1_9HYPO</name>
<evidence type="ECO:0000256" key="3">
    <source>
        <dbReference type="ARBA" id="ARBA00007658"/>
    </source>
</evidence>
<dbReference type="InterPro" id="IPR036026">
    <property type="entry name" value="Seven-hairpin_glycosidases"/>
</dbReference>
<evidence type="ECO:0000313" key="7">
    <source>
        <dbReference type="Proteomes" id="UP000510686"/>
    </source>
</evidence>
<dbReference type="PANTHER" id="PTHR11742:SF29">
    <property type="entry name" value="ALPHA-1,2-MANNOSIDASE"/>
    <property type="match status" value="1"/>
</dbReference>
<comment type="pathway">
    <text evidence="2">Protein modification; protein glycosylation.</text>
</comment>
<dbReference type="KEGG" id="mbrn:26238996"/>
<dbReference type="GO" id="GO:0004571">
    <property type="term" value="F:mannosyl-oligosaccharide 1,2-alpha-mannosidase activity"/>
    <property type="evidence" value="ECO:0007669"/>
    <property type="project" value="InterPro"/>
</dbReference>
<dbReference type="GO" id="GO:0016020">
    <property type="term" value="C:membrane"/>
    <property type="evidence" value="ECO:0007669"/>
    <property type="project" value="InterPro"/>
</dbReference>
<evidence type="ECO:0000256" key="5">
    <source>
        <dbReference type="ARBA" id="ARBA00023157"/>
    </source>
</evidence>
<dbReference type="InterPro" id="IPR050749">
    <property type="entry name" value="Glycosyl_Hydrolase_47"/>
</dbReference>
<dbReference type="GO" id="GO:0036503">
    <property type="term" value="P:ERAD pathway"/>
    <property type="evidence" value="ECO:0007669"/>
    <property type="project" value="UniProtKB-ARBA"/>
</dbReference>
<protein>
    <submittedName>
        <fullName evidence="6">Uncharacterized protein</fullName>
    </submittedName>
</protein>
<dbReference type="RefSeq" id="XP_065985815.1">
    <property type="nucleotide sequence ID" value="XM_066129671.1"/>
</dbReference>
<dbReference type="InterPro" id="IPR001382">
    <property type="entry name" value="Glyco_hydro_47"/>
</dbReference>
<keyword evidence="7" id="KW-1185">Reference proteome</keyword>
<evidence type="ECO:0000256" key="4">
    <source>
        <dbReference type="ARBA" id="ARBA00022801"/>
    </source>
</evidence>
<dbReference type="Pfam" id="PF01532">
    <property type="entry name" value="Glyco_hydro_47"/>
    <property type="match status" value="2"/>
</dbReference>
<comment type="similarity">
    <text evidence="3">Belongs to the glycosyl hydrolase 47 family.</text>
</comment>
<keyword evidence="5" id="KW-1015">Disulfide bond</keyword>
<keyword evidence="4" id="KW-0378">Hydrolase</keyword>
<dbReference type="GeneID" id="26238996"/>
<gene>
    <name evidence="6" type="ORF">G6M90_00g009620</name>
</gene>
<dbReference type="OrthoDB" id="8118055at2759"/>
<evidence type="ECO:0000256" key="2">
    <source>
        <dbReference type="ARBA" id="ARBA00004922"/>
    </source>
</evidence>
<evidence type="ECO:0000256" key="1">
    <source>
        <dbReference type="ARBA" id="ARBA00001913"/>
    </source>
</evidence>